<dbReference type="EMBL" id="VFRQ01000006">
    <property type="protein sequence ID" value="TPE43710.1"/>
    <property type="molecule type" value="Genomic_DNA"/>
</dbReference>
<dbReference type="AlphaFoldDB" id="A0A501W5Y4"/>
<evidence type="ECO:0000313" key="1">
    <source>
        <dbReference type="EMBL" id="TPE43710.1"/>
    </source>
</evidence>
<keyword evidence="2" id="KW-1185">Reference proteome</keyword>
<sequence>MLIIIVLLITLSAFVFQQQEKGEKIRYHEIDITASSINLIKWDIKDTSNTAFVQEVIDAKGRTEELRFYDSAHRLTYTGSGFYGGPIIRYDYEENKITETFFSDENEIAHDFSTSEVPFRFIYHLNKSNQITHIETKYKLEFDWTNESLNETIKLLKLYKQYTPEEFDLKEVFGYGFASAKLNGVNPKLLK</sequence>
<reference evidence="1 2" key="1">
    <citation type="submission" date="2019-06" db="EMBL/GenBank/DDBJ databases">
        <title>A novel bacterium of genus Pontibacter, isolated from marine sediment.</title>
        <authorList>
            <person name="Huang H."/>
            <person name="Mo K."/>
            <person name="Hu Y."/>
        </authorList>
    </citation>
    <scope>NUCLEOTIDE SEQUENCE [LARGE SCALE GENOMIC DNA]</scope>
    <source>
        <strain evidence="1 2">HB172049</strain>
    </source>
</reference>
<dbReference type="Proteomes" id="UP000316727">
    <property type="component" value="Unassembled WGS sequence"/>
</dbReference>
<evidence type="ECO:0000313" key="2">
    <source>
        <dbReference type="Proteomes" id="UP000316727"/>
    </source>
</evidence>
<accession>A0A501W5Y4</accession>
<comment type="caution">
    <text evidence="1">The sequence shown here is derived from an EMBL/GenBank/DDBJ whole genome shotgun (WGS) entry which is preliminary data.</text>
</comment>
<proteinExistence type="predicted"/>
<gene>
    <name evidence="1" type="ORF">FJM65_13275</name>
</gene>
<name>A0A501W5Y4_9BACT</name>
<organism evidence="1 2">
    <name type="scientific">Pontibacter mangrovi</name>
    <dbReference type="NCBI Taxonomy" id="2589816"/>
    <lineage>
        <taxon>Bacteria</taxon>
        <taxon>Pseudomonadati</taxon>
        <taxon>Bacteroidota</taxon>
        <taxon>Cytophagia</taxon>
        <taxon>Cytophagales</taxon>
        <taxon>Hymenobacteraceae</taxon>
        <taxon>Pontibacter</taxon>
    </lineage>
</organism>
<dbReference type="OrthoDB" id="1435937at2"/>
<dbReference type="RefSeq" id="WP_140622013.1">
    <property type="nucleotide sequence ID" value="NZ_VFRQ01000006.1"/>
</dbReference>
<protein>
    <submittedName>
        <fullName evidence="1">Uncharacterized protein</fullName>
    </submittedName>
</protein>